<name>A0A2T2X4C9_9FIRM</name>
<proteinExistence type="predicted"/>
<dbReference type="EMBL" id="PXYT01000016">
    <property type="protein sequence ID" value="PSR29355.1"/>
    <property type="molecule type" value="Genomic_DNA"/>
</dbReference>
<evidence type="ECO:0000313" key="1">
    <source>
        <dbReference type="EMBL" id="PSR29355.1"/>
    </source>
</evidence>
<protein>
    <submittedName>
        <fullName evidence="1">Uncharacterized protein</fullName>
    </submittedName>
</protein>
<evidence type="ECO:0000313" key="2">
    <source>
        <dbReference type="Proteomes" id="UP000242699"/>
    </source>
</evidence>
<gene>
    <name evidence="1" type="ORF">C7B43_08405</name>
</gene>
<sequence length="61" mass="6553">MPALPCHSCHHRNFRSSPRKWGHSPGVAFNFSLVTVISGNGAMAGSAALRCLFNTAKNFHG</sequence>
<dbReference type="AlphaFoldDB" id="A0A2T2X4C9"/>
<reference evidence="1 2" key="1">
    <citation type="journal article" date="2014" name="BMC Genomics">
        <title>Comparison of environmental and isolate Sulfobacillus genomes reveals diverse carbon, sulfur, nitrogen, and hydrogen metabolisms.</title>
        <authorList>
            <person name="Justice N.B."/>
            <person name="Norman A."/>
            <person name="Brown C.T."/>
            <person name="Singh A."/>
            <person name="Thomas B.C."/>
            <person name="Banfield J.F."/>
        </authorList>
    </citation>
    <scope>NUCLEOTIDE SEQUENCE [LARGE SCALE GENOMIC DNA]</scope>
    <source>
        <strain evidence="1">AMDSBA1</strain>
    </source>
</reference>
<accession>A0A2T2X4C9</accession>
<comment type="caution">
    <text evidence="1">The sequence shown here is derived from an EMBL/GenBank/DDBJ whole genome shotgun (WGS) entry which is preliminary data.</text>
</comment>
<dbReference type="Proteomes" id="UP000242699">
    <property type="component" value="Unassembled WGS sequence"/>
</dbReference>
<organism evidence="1 2">
    <name type="scientific">Sulfobacillus benefaciens</name>
    <dbReference type="NCBI Taxonomy" id="453960"/>
    <lineage>
        <taxon>Bacteria</taxon>
        <taxon>Bacillati</taxon>
        <taxon>Bacillota</taxon>
        <taxon>Clostridia</taxon>
        <taxon>Eubacteriales</taxon>
        <taxon>Clostridiales Family XVII. Incertae Sedis</taxon>
        <taxon>Sulfobacillus</taxon>
    </lineage>
</organism>